<comment type="caution">
    <text evidence="11">The sequence shown here is derived from an EMBL/GenBank/DDBJ whole genome shotgun (WGS) entry which is preliminary data.</text>
</comment>
<keyword evidence="5" id="KW-0053">Apoptosis</keyword>
<accession>A0AAV2Q2W9</accession>
<keyword evidence="12" id="KW-1185">Reference proteome</keyword>
<evidence type="ECO:0000313" key="11">
    <source>
        <dbReference type="EMBL" id="CAL4067783.1"/>
    </source>
</evidence>
<evidence type="ECO:0000256" key="7">
    <source>
        <dbReference type="ARBA" id="ARBA00023128"/>
    </source>
</evidence>
<evidence type="ECO:0000256" key="8">
    <source>
        <dbReference type="ARBA" id="ARBA00023136"/>
    </source>
</evidence>
<dbReference type="PANTHER" id="PTHR15186:SF5">
    <property type="entry name" value="BNIP3, ISOFORM A"/>
    <property type="match status" value="1"/>
</dbReference>
<organism evidence="11 12">
    <name type="scientific">Meganyctiphanes norvegica</name>
    <name type="common">Northern krill</name>
    <name type="synonym">Thysanopoda norvegica</name>
    <dbReference type="NCBI Taxonomy" id="48144"/>
    <lineage>
        <taxon>Eukaryota</taxon>
        <taxon>Metazoa</taxon>
        <taxon>Ecdysozoa</taxon>
        <taxon>Arthropoda</taxon>
        <taxon>Crustacea</taxon>
        <taxon>Multicrustacea</taxon>
        <taxon>Malacostraca</taxon>
        <taxon>Eumalacostraca</taxon>
        <taxon>Eucarida</taxon>
        <taxon>Euphausiacea</taxon>
        <taxon>Euphausiidae</taxon>
        <taxon>Meganyctiphanes</taxon>
    </lineage>
</organism>
<dbReference type="GO" id="GO:0042802">
    <property type="term" value="F:identical protein binding"/>
    <property type="evidence" value="ECO:0007669"/>
    <property type="project" value="UniProtKB-ARBA"/>
</dbReference>
<feature type="compositionally biased region" description="Polar residues" evidence="9">
    <location>
        <begin position="1"/>
        <end position="10"/>
    </location>
</feature>
<keyword evidence="4 10" id="KW-0812">Transmembrane</keyword>
<dbReference type="PANTHER" id="PTHR15186">
    <property type="entry name" value="RE48077P"/>
    <property type="match status" value="1"/>
</dbReference>
<dbReference type="Proteomes" id="UP001497623">
    <property type="component" value="Unassembled WGS sequence"/>
</dbReference>
<dbReference type="InterPro" id="IPR010548">
    <property type="entry name" value="BNIP3"/>
</dbReference>
<reference evidence="11 12" key="1">
    <citation type="submission" date="2024-05" db="EMBL/GenBank/DDBJ databases">
        <authorList>
            <person name="Wallberg A."/>
        </authorList>
    </citation>
    <scope>NUCLEOTIDE SEQUENCE [LARGE SCALE GENOMIC DNA]</scope>
</reference>
<keyword evidence="8 10" id="KW-0472">Membrane</keyword>
<feature type="compositionally biased region" description="Polar residues" evidence="9">
    <location>
        <begin position="140"/>
        <end position="149"/>
    </location>
</feature>
<evidence type="ECO:0000256" key="4">
    <source>
        <dbReference type="ARBA" id="ARBA00022692"/>
    </source>
</evidence>
<name>A0AAV2Q2W9_MEGNR</name>
<evidence type="ECO:0000256" key="1">
    <source>
        <dbReference type="ARBA" id="ARBA00004167"/>
    </source>
</evidence>
<evidence type="ECO:0000256" key="9">
    <source>
        <dbReference type="SAM" id="MobiDB-lite"/>
    </source>
</evidence>
<evidence type="ECO:0000256" key="10">
    <source>
        <dbReference type="SAM" id="Phobius"/>
    </source>
</evidence>
<dbReference type="Pfam" id="PF06553">
    <property type="entry name" value="BNIP3"/>
    <property type="match status" value="1"/>
</dbReference>
<feature type="compositionally biased region" description="Acidic residues" evidence="9">
    <location>
        <begin position="36"/>
        <end position="75"/>
    </location>
</feature>
<evidence type="ECO:0000256" key="5">
    <source>
        <dbReference type="ARBA" id="ARBA00022703"/>
    </source>
</evidence>
<dbReference type="GO" id="GO:0005741">
    <property type="term" value="C:mitochondrial outer membrane"/>
    <property type="evidence" value="ECO:0007669"/>
    <property type="project" value="TreeGrafter"/>
</dbReference>
<dbReference type="GO" id="GO:0005634">
    <property type="term" value="C:nucleus"/>
    <property type="evidence" value="ECO:0007669"/>
    <property type="project" value="TreeGrafter"/>
</dbReference>
<keyword evidence="6 10" id="KW-1133">Transmembrane helix</keyword>
<feature type="region of interest" description="Disordered" evidence="9">
    <location>
        <begin position="1"/>
        <end position="75"/>
    </location>
</feature>
<dbReference type="EMBL" id="CAXKWB010002825">
    <property type="protein sequence ID" value="CAL4067783.1"/>
    <property type="molecule type" value="Genomic_DNA"/>
</dbReference>
<evidence type="ECO:0000256" key="6">
    <source>
        <dbReference type="ARBA" id="ARBA00022989"/>
    </source>
</evidence>
<comment type="subcellular location">
    <subcellularLocation>
        <location evidence="1">Membrane</location>
        <topology evidence="1">Single-pass membrane protein</topology>
    </subcellularLocation>
    <subcellularLocation>
        <location evidence="2">Mitochondrion membrane</location>
    </subcellularLocation>
</comment>
<dbReference type="AlphaFoldDB" id="A0AAV2Q2W9"/>
<proteinExistence type="inferred from homology"/>
<feature type="region of interest" description="Disordered" evidence="9">
    <location>
        <begin position="134"/>
        <end position="171"/>
    </location>
</feature>
<protein>
    <submittedName>
        <fullName evidence="11">Uncharacterized protein</fullName>
    </submittedName>
</protein>
<dbReference type="GO" id="GO:0097345">
    <property type="term" value="P:mitochondrial outer membrane permeabilization"/>
    <property type="evidence" value="ECO:0007669"/>
    <property type="project" value="TreeGrafter"/>
</dbReference>
<feature type="transmembrane region" description="Helical" evidence="10">
    <location>
        <begin position="251"/>
        <end position="273"/>
    </location>
</feature>
<feature type="non-terminal residue" evidence="11">
    <location>
        <position position="1"/>
    </location>
</feature>
<sequence>AHTLETNMFMSPSAIHKSYPPTTPKQKIYGPRGVCDVDDDAPSSDDTISDDDDETSTVVPDDFETDGDGGTDSDIEVLQDAESWVDLSTSTDTPIDPPMASTSTASPITPTSPDRVAPLPFGNGEEYLRLLREAQKESNHSSARVSLASSRKETPGDSPKSPPNSPNTEMATENTEEAILRGVYINYYNKEGDFIRVEKNTETDWIWDWSSRPDQTPPKEWRFSHPRKGVTRGASIRRVMVGNSSLFSRDVLYTLLITNVLSLILGTGIGMWLSKRSGGASLSTLPIN</sequence>
<gene>
    <name evidence="11" type="ORF">MNOR_LOCUS6731</name>
</gene>
<evidence type="ECO:0000256" key="2">
    <source>
        <dbReference type="ARBA" id="ARBA00004325"/>
    </source>
</evidence>
<evidence type="ECO:0000313" key="12">
    <source>
        <dbReference type="Proteomes" id="UP001497623"/>
    </source>
</evidence>
<dbReference type="GO" id="GO:0043065">
    <property type="term" value="P:positive regulation of apoptotic process"/>
    <property type="evidence" value="ECO:0007669"/>
    <property type="project" value="InterPro"/>
</dbReference>
<keyword evidence="7" id="KW-0496">Mitochondrion</keyword>
<feature type="region of interest" description="Disordered" evidence="9">
    <location>
        <begin position="88"/>
        <end position="121"/>
    </location>
</feature>
<evidence type="ECO:0000256" key="3">
    <source>
        <dbReference type="ARBA" id="ARBA00007710"/>
    </source>
</evidence>
<comment type="similarity">
    <text evidence="3">Belongs to the NIP3 family.</text>
</comment>
<feature type="compositionally biased region" description="Low complexity" evidence="9">
    <location>
        <begin position="98"/>
        <end position="113"/>
    </location>
</feature>